<keyword evidence="2" id="KW-1185">Reference proteome</keyword>
<name>A0ACC2WYN5_9TREE</name>
<comment type="caution">
    <text evidence="1">The sequence shown here is derived from an EMBL/GenBank/DDBJ whole genome shotgun (WGS) entry which is preliminary data.</text>
</comment>
<accession>A0ACC2WYN5</accession>
<organism evidence="1 2">
    <name type="scientific">Naganishia adeliensis</name>
    <dbReference type="NCBI Taxonomy" id="92952"/>
    <lineage>
        <taxon>Eukaryota</taxon>
        <taxon>Fungi</taxon>
        <taxon>Dikarya</taxon>
        <taxon>Basidiomycota</taxon>
        <taxon>Agaricomycotina</taxon>
        <taxon>Tremellomycetes</taxon>
        <taxon>Filobasidiales</taxon>
        <taxon>Filobasidiaceae</taxon>
        <taxon>Naganishia</taxon>
    </lineage>
</organism>
<protein>
    <submittedName>
        <fullName evidence="1">Uncharacterized protein</fullName>
    </submittedName>
</protein>
<evidence type="ECO:0000313" key="2">
    <source>
        <dbReference type="Proteomes" id="UP001230649"/>
    </source>
</evidence>
<evidence type="ECO:0000313" key="1">
    <source>
        <dbReference type="EMBL" id="KAJ9115622.1"/>
    </source>
</evidence>
<proteinExistence type="predicted"/>
<dbReference type="EMBL" id="JASBWS010000005">
    <property type="protein sequence ID" value="KAJ9115622.1"/>
    <property type="molecule type" value="Genomic_DNA"/>
</dbReference>
<gene>
    <name evidence="1" type="ORF">QFC20_000948</name>
</gene>
<reference evidence="1" key="1">
    <citation type="submission" date="2023-04" db="EMBL/GenBank/DDBJ databases">
        <title>Draft Genome sequencing of Naganishia species isolated from polar environments using Oxford Nanopore Technology.</title>
        <authorList>
            <person name="Leo P."/>
            <person name="Venkateswaran K."/>
        </authorList>
    </citation>
    <scope>NUCLEOTIDE SEQUENCE</scope>
    <source>
        <strain evidence="1">MNA-CCFEE 5262</strain>
    </source>
</reference>
<dbReference type="Proteomes" id="UP001230649">
    <property type="component" value="Unassembled WGS sequence"/>
</dbReference>
<sequence length="143" mass="15717">MSEPPKWVVSENGRMAGSSYRDRPDEGKRSPTSYVSTRVTIASGERLSDDVGVEGNAHSLVLEPDSFKPPVSTLDSPSATRPSTASCVPSSFTTEKIPTNPSIIPQQNYVDYHKCINAKGEDFAPCKQFKRAYQSLCPSEYRL</sequence>